<dbReference type="EMBL" id="JAPDRK010000012">
    <property type="protein sequence ID" value="KAJ9607237.1"/>
    <property type="molecule type" value="Genomic_DNA"/>
</dbReference>
<dbReference type="AlphaFoldDB" id="A0AA38X5L6"/>
<feature type="region of interest" description="Disordered" evidence="1">
    <location>
        <begin position="838"/>
        <end position="868"/>
    </location>
</feature>
<feature type="region of interest" description="Disordered" evidence="1">
    <location>
        <begin position="1"/>
        <end position="110"/>
    </location>
</feature>
<keyword evidence="4" id="KW-1185">Reference proteome</keyword>
<feature type="region of interest" description="Disordered" evidence="1">
    <location>
        <begin position="155"/>
        <end position="198"/>
    </location>
</feature>
<protein>
    <recommendedName>
        <fullName evidence="2">BTB domain-containing protein</fullName>
    </recommendedName>
</protein>
<feature type="domain" description="BTB" evidence="2">
    <location>
        <begin position="258"/>
        <end position="330"/>
    </location>
</feature>
<evidence type="ECO:0000259" key="2">
    <source>
        <dbReference type="PROSITE" id="PS50097"/>
    </source>
</evidence>
<dbReference type="Gene3D" id="3.30.710.10">
    <property type="entry name" value="Potassium Channel Kv1.1, Chain A"/>
    <property type="match status" value="1"/>
</dbReference>
<dbReference type="Proteomes" id="UP001172673">
    <property type="component" value="Unassembled WGS sequence"/>
</dbReference>
<feature type="compositionally biased region" description="Polar residues" evidence="1">
    <location>
        <begin position="186"/>
        <end position="198"/>
    </location>
</feature>
<accession>A0AA38X5L6</accession>
<dbReference type="Pfam" id="PF00651">
    <property type="entry name" value="BTB"/>
    <property type="match status" value="1"/>
</dbReference>
<dbReference type="PANTHER" id="PTHR47369:SF1">
    <property type="entry name" value="BTB_POZ DOMAIN-CONTAINING PROTEIN"/>
    <property type="match status" value="1"/>
</dbReference>
<sequence length="968" mass="107042">MDQDQFPEWTPSGDDLEGLLSGYDPSISHADVDRAAWSEQGTANSTPHPPRYSEPTVSGGVRSPIQQSTSAIPGFRPLSQRRAISSSQLPRPTYADQGPTTSFDPPLRSIFVSGPPTASVSANTAQASLSAAVSSSNSGSLAALTNAGGSRRANIRAADTTPSASPAASSSRHPLLNPEKDVDDPTINTITHNSDTEAANTSATLTRLFVPGDAISPGPLSRGPSHIRTLSGLARSIGDTTSLTGHLFHHGFEEGRHSDITVHAFGQSYRLHKLLLDRVPYFSTAFSGSWIESTAREMSIPCEDLDPNITKNAFELALKRIYGTQLVVQEEEEAAGVFATACWLDMPELVDSCVDTILRQMEPANLYSLIKLVTDNYYGKAGDRILASAKAMLCKEGWEMPYEYWDEIPAEIIREIVGGDPFFCPGEWERWYLGLKLLNRRLRAKAMEAGLVSPRGRYLHAKPNSLRFFAVRFDSPYSIAGNNRYVSDKDAAWVALYTCPEIAPLLVLLDEGIHYVHLRFEQLQQIRVQKDILGVPVLPEKVISDALWMNMELRQKVLNAHDADEMLGLSEMAEEVEEPEAPAQLSSVQAKGKSREDGPTGSSEVTEEMESGSWDGNAKPRKFWIPSHDVSCVMGGTREAYVAENSTSVAEWSTHAARLSASYEPTDVAWAFDFMGGNAVESARPPSRGFSPTSSPRFSYYPPFRFSAEFPNPRSLKDKKRVYSHTVWYAGSLWNLYIQRVSNSKVQQLGIYLHRAKEKEPTDDPLNQWMFSNVDERIGQLEREMLLRKNERSGRNWQVVDVPQRPGGDLEETPAESSHEYDSANIQALAGEAAIRRRQLANSTQKSSQNAGPNGRPLNDFPAPEGQMLDSDEEDAELLRTNRKYNVSAIPPYMDSRPTIRTYFKIYSPSKAGRLLSIYESAPDKFDVSKSWGWKSSQMQLDDGIGGPDNIKSGKDGKLRYMVVIGNI</sequence>
<dbReference type="PANTHER" id="PTHR47369">
    <property type="entry name" value="BTB/POZ DOMAIN-CONTAINING PROTEIN"/>
    <property type="match status" value="1"/>
</dbReference>
<proteinExistence type="predicted"/>
<dbReference type="InterPro" id="IPR000210">
    <property type="entry name" value="BTB/POZ_dom"/>
</dbReference>
<name>A0AA38X5L6_9EURO</name>
<dbReference type="SUPFAM" id="SSF54695">
    <property type="entry name" value="POZ domain"/>
    <property type="match status" value="1"/>
</dbReference>
<feature type="compositionally biased region" description="Low complexity" evidence="1">
    <location>
        <begin position="157"/>
        <end position="171"/>
    </location>
</feature>
<comment type="caution">
    <text evidence="3">The sequence shown here is derived from an EMBL/GenBank/DDBJ whole genome shotgun (WGS) entry which is preliminary data.</text>
</comment>
<dbReference type="InterPro" id="IPR011333">
    <property type="entry name" value="SKP1/BTB/POZ_sf"/>
</dbReference>
<dbReference type="PROSITE" id="PS50097">
    <property type="entry name" value="BTB"/>
    <property type="match status" value="1"/>
</dbReference>
<feature type="region of interest" description="Disordered" evidence="1">
    <location>
        <begin position="798"/>
        <end position="822"/>
    </location>
</feature>
<organism evidence="3 4">
    <name type="scientific">Cladophialophora chaetospira</name>
    <dbReference type="NCBI Taxonomy" id="386627"/>
    <lineage>
        <taxon>Eukaryota</taxon>
        <taxon>Fungi</taxon>
        <taxon>Dikarya</taxon>
        <taxon>Ascomycota</taxon>
        <taxon>Pezizomycotina</taxon>
        <taxon>Eurotiomycetes</taxon>
        <taxon>Chaetothyriomycetidae</taxon>
        <taxon>Chaetothyriales</taxon>
        <taxon>Herpotrichiellaceae</taxon>
        <taxon>Cladophialophora</taxon>
    </lineage>
</organism>
<reference evidence="3" key="1">
    <citation type="submission" date="2022-10" db="EMBL/GenBank/DDBJ databases">
        <title>Culturing micro-colonial fungi from biological soil crusts in the Mojave desert and describing Neophaeococcomyces mojavensis, and introducing the new genera and species Taxawa tesnikishii.</title>
        <authorList>
            <person name="Kurbessoian T."/>
            <person name="Stajich J.E."/>
        </authorList>
    </citation>
    <scope>NUCLEOTIDE SEQUENCE</scope>
    <source>
        <strain evidence="3">TK_41</strain>
    </source>
</reference>
<feature type="region of interest" description="Disordered" evidence="1">
    <location>
        <begin position="573"/>
        <end position="618"/>
    </location>
</feature>
<evidence type="ECO:0000256" key="1">
    <source>
        <dbReference type="SAM" id="MobiDB-lite"/>
    </source>
</evidence>
<feature type="compositionally biased region" description="Polar residues" evidence="1">
    <location>
        <begin position="840"/>
        <end position="852"/>
    </location>
</feature>
<gene>
    <name evidence="3" type="ORF">H2200_008309</name>
</gene>
<evidence type="ECO:0000313" key="3">
    <source>
        <dbReference type="EMBL" id="KAJ9607237.1"/>
    </source>
</evidence>
<evidence type="ECO:0000313" key="4">
    <source>
        <dbReference type="Proteomes" id="UP001172673"/>
    </source>
</evidence>
<dbReference type="SMART" id="SM00225">
    <property type="entry name" value="BTB"/>
    <property type="match status" value="1"/>
</dbReference>